<dbReference type="Gene3D" id="3.40.50.1580">
    <property type="entry name" value="Nucleoside phosphorylase domain"/>
    <property type="match status" value="1"/>
</dbReference>
<keyword evidence="3" id="KW-1185">Reference proteome</keyword>
<feature type="domain" description="Nucleoside phosphorylase" evidence="1">
    <location>
        <begin position="132"/>
        <end position="200"/>
    </location>
</feature>
<evidence type="ECO:0000313" key="3">
    <source>
        <dbReference type="Proteomes" id="UP000606730"/>
    </source>
</evidence>
<dbReference type="EMBL" id="BMKN01000002">
    <property type="protein sequence ID" value="GGE55296.1"/>
    <property type="molecule type" value="Genomic_DNA"/>
</dbReference>
<organism evidence="2 3">
    <name type="scientific">Actibacterium pelagium</name>
    <dbReference type="NCBI Taxonomy" id="2029103"/>
    <lineage>
        <taxon>Bacteria</taxon>
        <taxon>Pseudomonadati</taxon>
        <taxon>Pseudomonadota</taxon>
        <taxon>Alphaproteobacteria</taxon>
        <taxon>Rhodobacterales</taxon>
        <taxon>Roseobacteraceae</taxon>
        <taxon>Actibacterium</taxon>
    </lineage>
</organism>
<dbReference type="GO" id="GO:0008930">
    <property type="term" value="F:methylthioadenosine nucleosidase activity"/>
    <property type="evidence" value="ECO:0007669"/>
    <property type="project" value="TreeGrafter"/>
</dbReference>
<dbReference type="AlphaFoldDB" id="A0A917AI26"/>
<dbReference type="SUPFAM" id="SSF53167">
    <property type="entry name" value="Purine and uridine phosphorylases"/>
    <property type="match status" value="1"/>
</dbReference>
<dbReference type="GO" id="GO:0008782">
    <property type="term" value="F:adenosylhomocysteine nucleosidase activity"/>
    <property type="evidence" value="ECO:0007669"/>
    <property type="project" value="TreeGrafter"/>
</dbReference>
<dbReference type="PANTHER" id="PTHR46832:SF1">
    <property type="entry name" value="5'-METHYLTHIOADENOSINE_S-ADENOSYLHOMOCYSTEINE NUCLEOSIDASE"/>
    <property type="match status" value="1"/>
</dbReference>
<gene>
    <name evidence="2" type="primary">pfs</name>
    <name evidence="2" type="ORF">GCM10011517_23610</name>
</gene>
<dbReference type="NCBIfam" id="TIGR01705">
    <property type="entry name" value="MTA_SAH-nuc-hyp"/>
    <property type="match status" value="1"/>
</dbReference>
<dbReference type="InterPro" id="IPR010050">
    <property type="entry name" value="MTA_SAH_nuc_hyp"/>
</dbReference>
<dbReference type="Proteomes" id="UP000606730">
    <property type="component" value="Unassembled WGS sequence"/>
</dbReference>
<comment type="caution">
    <text evidence="2">The sequence shown here is derived from an EMBL/GenBank/DDBJ whole genome shotgun (WGS) entry which is preliminary data.</text>
</comment>
<dbReference type="GO" id="GO:0005829">
    <property type="term" value="C:cytosol"/>
    <property type="evidence" value="ECO:0007669"/>
    <property type="project" value="TreeGrafter"/>
</dbReference>
<reference evidence="2" key="1">
    <citation type="journal article" date="2014" name="Int. J. Syst. Evol. Microbiol.">
        <title>Complete genome sequence of Corynebacterium casei LMG S-19264T (=DSM 44701T), isolated from a smear-ripened cheese.</title>
        <authorList>
            <consortium name="US DOE Joint Genome Institute (JGI-PGF)"/>
            <person name="Walter F."/>
            <person name="Albersmeier A."/>
            <person name="Kalinowski J."/>
            <person name="Ruckert C."/>
        </authorList>
    </citation>
    <scope>NUCLEOTIDE SEQUENCE</scope>
    <source>
        <strain evidence="2">CGMCC 1.16012</strain>
    </source>
</reference>
<dbReference type="InterPro" id="IPR035994">
    <property type="entry name" value="Nucleoside_phosphorylase_sf"/>
</dbReference>
<dbReference type="GO" id="GO:0019284">
    <property type="term" value="P:L-methionine salvage from S-adenosylmethionine"/>
    <property type="evidence" value="ECO:0007669"/>
    <property type="project" value="TreeGrafter"/>
</dbReference>
<evidence type="ECO:0000259" key="1">
    <source>
        <dbReference type="Pfam" id="PF01048"/>
    </source>
</evidence>
<dbReference type="InterPro" id="IPR000845">
    <property type="entry name" value="Nucleoside_phosphorylase_d"/>
</dbReference>
<dbReference type="OrthoDB" id="997641at2"/>
<sequence>MAQLSRFGDTKVLFIMAAELEYGPHLQARFTPLITGVGPVEGAVSATRALARLEALGTKPDLVVSIGSAGSAHLRKTDIYQVSEVSYRDMDASALGFEKGTTPFLDLPAVLSLPVMIAGVPAATLSTGANIVSGEAYKDIPTDMVDMETFAILRVCHQFDVPLLALRGVSDGDAELSDVTDWTEYLHIIDEKLAAIVDQFGAALSERPLDWPGYKALRTPIQIG</sequence>
<dbReference type="RefSeq" id="WP_095594271.1">
    <property type="nucleotide sequence ID" value="NZ_BMKN01000002.1"/>
</dbReference>
<proteinExistence type="predicted"/>
<dbReference type="Pfam" id="PF01048">
    <property type="entry name" value="PNP_UDP_1"/>
    <property type="match status" value="1"/>
</dbReference>
<evidence type="ECO:0000313" key="2">
    <source>
        <dbReference type="EMBL" id="GGE55296.1"/>
    </source>
</evidence>
<reference evidence="2" key="2">
    <citation type="submission" date="2020-09" db="EMBL/GenBank/DDBJ databases">
        <authorList>
            <person name="Sun Q."/>
            <person name="Zhou Y."/>
        </authorList>
    </citation>
    <scope>NUCLEOTIDE SEQUENCE</scope>
    <source>
        <strain evidence="2">CGMCC 1.16012</strain>
    </source>
</reference>
<name>A0A917AI26_9RHOB</name>
<dbReference type="GO" id="GO:0009116">
    <property type="term" value="P:nucleoside metabolic process"/>
    <property type="evidence" value="ECO:0007669"/>
    <property type="project" value="InterPro"/>
</dbReference>
<protein>
    <submittedName>
        <fullName evidence="2">5'-methylthioadenosine/S-adenosylhomocysteine nucleosidase</fullName>
    </submittedName>
</protein>
<dbReference type="PANTHER" id="PTHR46832">
    <property type="entry name" value="5'-METHYLTHIOADENOSINE/S-ADENOSYLHOMOCYSTEINE NUCLEOSIDASE"/>
    <property type="match status" value="1"/>
</dbReference>
<accession>A0A917AI26</accession>